<dbReference type="RefSeq" id="WP_125983913.1">
    <property type="nucleotide sequence ID" value="NZ_NGJS01000007.1"/>
</dbReference>
<feature type="transmembrane region" description="Helical" evidence="9">
    <location>
        <begin position="318"/>
        <end position="337"/>
    </location>
</feature>
<keyword evidence="11" id="KW-1185">Reference proteome</keyword>
<evidence type="ECO:0000256" key="1">
    <source>
        <dbReference type="ARBA" id="ARBA00004651"/>
    </source>
</evidence>
<dbReference type="OrthoDB" id="9783920at2"/>
<feature type="transmembrane region" description="Helical" evidence="9">
    <location>
        <begin position="12"/>
        <end position="29"/>
    </location>
</feature>
<feature type="transmembrane region" description="Helical" evidence="9">
    <location>
        <begin position="121"/>
        <end position="139"/>
    </location>
</feature>
<comment type="similarity">
    <text evidence="2 9">Belongs to the branched chain amino acid transporter family.</text>
</comment>
<dbReference type="PANTHER" id="PTHR30588:SF0">
    <property type="entry name" value="BRANCHED-CHAIN AMINO ACID PERMEASE BRNQ"/>
    <property type="match status" value="1"/>
</dbReference>
<dbReference type="GO" id="GO:0015188">
    <property type="term" value="F:L-isoleucine transmembrane transporter activity"/>
    <property type="evidence" value="ECO:0007669"/>
    <property type="project" value="TreeGrafter"/>
</dbReference>
<feature type="transmembrane region" description="Helical" evidence="9">
    <location>
        <begin position="417"/>
        <end position="441"/>
    </location>
</feature>
<keyword evidence="5 9" id="KW-0812">Transmembrane</keyword>
<feature type="transmembrane region" description="Helical" evidence="9">
    <location>
        <begin position="279"/>
        <end position="297"/>
    </location>
</feature>
<dbReference type="GO" id="GO:0015818">
    <property type="term" value="P:isoleucine transport"/>
    <property type="evidence" value="ECO:0007669"/>
    <property type="project" value="TreeGrafter"/>
</dbReference>
<evidence type="ECO:0000256" key="5">
    <source>
        <dbReference type="ARBA" id="ARBA00022692"/>
    </source>
</evidence>
<dbReference type="GO" id="GO:0015190">
    <property type="term" value="F:L-leucine transmembrane transporter activity"/>
    <property type="evidence" value="ECO:0007669"/>
    <property type="project" value="TreeGrafter"/>
</dbReference>
<name>A0A429ZYI6_9ENTE</name>
<dbReference type="Pfam" id="PF05525">
    <property type="entry name" value="Branch_AA_trans"/>
    <property type="match status" value="1"/>
</dbReference>
<feature type="transmembrane region" description="Helical" evidence="9">
    <location>
        <begin position="151"/>
        <end position="171"/>
    </location>
</feature>
<accession>A0A429ZYI6</accession>
<comment type="subcellular location">
    <subcellularLocation>
        <location evidence="1 9">Cell membrane</location>
        <topology evidence="1 9">Multi-pass membrane protein</topology>
    </subcellularLocation>
</comment>
<evidence type="ECO:0000313" key="10">
    <source>
        <dbReference type="EMBL" id="RST98993.1"/>
    </source>
</evidence>
<feature type="transmembrane region" description="Helical" evidence="9">
    <location>
        <begin position="41"/>
        <end position="61"/>
    </location>
</feature>
<feature type="transmembrane region" description="Helical" evidence="9">
    <location>
        <begin position="82"/>
        <end position="101"/>
    </location>
</feature>
<keyword evidence="4" id="KW-1003">Cell membrane</keyword>
<keyword evidence="6 9" id="KW-0029">Amino-acid transport</keyword>
<evidence type="ECO:0000256" key="2">
    <source>
        <dbReference type="ARBA" id="ARBA00008540"/>
    </source>
</evidence>
<reference evidence="10 11" key="1">
    <citation type="submission" date="2017-05" db="EMBL/GenBank/DDBJ databases">
        <title>Vagococcus spp. assemblies.</title>
        <authorList>
            <person name="Gulvik C.A."/>
        </authorList>
    </citation>
    <scope>NUCLEOTIDE SEQUENCE [LARGE SCALE GENOMIC DNA]</scope>
    <source>
        <strain evidence="10 11">SS1995</strain>
    </source>
</reference>
<comment type="function">
    <text evidence="9">Component of the transport system for branched-chain amino acids.</text>
</comment>
<sequence length="448" mass="48882">MKQKLQFKEQLYIGMMVFGLFFGAGNLIFPIQMGQEAGADIWLANVGLLTTGIGLPFLGIIAFGISDSGSLMDLGSKIGRKYARILTTVLYLIIGPLFAMPRLASTSFEIGIAPFIDESNYQISLLLFTLFFFVFVWFFSRKPSKVLDYIGKWLTPLFLILLAIIIVLAFVKPMGTISEAKSLSIYQNHSFLEGFKIGYNTLDAIAALAFGTIIIESVKSLGIVKPKYVALEVSKAGLIGIFIMGVIYTLLSLMGAMSLGELPINTNGGITLAQIANHYLGNFGGVLLAAIVLIACVKTSIGLSTSFSTTFTDMYPRFNYLTYVTVSLIIALIIANVGLTRIIAISVPVLMFIYPLAITLILMSLFPKFFENNRIVCLSVTAMTLIASVIDTINVLPETIIRSHAGLLLIISVAERYIPLFTLGLSWVPCALTGFIIGLILKMVINNH</sequence>
<evidence type="ECO:0000256" key="8">
    <source>
        <dbReference type="ARBA" id="ARBA00023136"/>
    </source>
</evidence>
<organism evidence="10 11">
    <name type="scientific">Vagococcus vulneris</name>
    <dbReference type="NCBI Taxonomy" id="1977869"/>
    <lineage>
        <taxon>Bacteria</taxon>
        <taxon>Bacillati</taxon>
        <taxon>Bacillota</taxon>
        <taxon>Bacilli</taxon>
        <taxon>Lactobacillales</taxon>
        <taxon>Enterococcaceae</taxon>
        <taxon>Vagococcus</taxon>
    </lineage>
</organism>
<dbReference type="AlphaFoldDB" id="A0A429ZYI6"/>
<dbReference type="GO" id="GO:0005886">
    <property type="term" value="C:plasma membrane"/>
    <property type="evidence" value="ECO:0007669"/>
    <property type="project" value="UniProtKB-SubCell"/>
</dbReference>
<dbReference type="GO" id="GO:0015820">
    <property type="term" value="P:L-leucine transport"/>
    <property type="evidence" value="ECO:0007669"/>
    <property type="project" value="TreeGrafter"/>
</dbReference>
<evidence type="ECO:0000256" key="9">
    <source>
        <dbReference type="RuleBase" id="RU362122"/>
    </source>
</evidence>
<feature type="transmembrane region" description="Helical" evidence="9">
    <location>
        <begin position="197"/>
        <end position="215"/>
    </location>
</feature>
<dbReference type="InterPro" id="IPR004685">
    <property type="entry name" value="Brnchd-chn_aa_trnsp_Livcs"/>
</dbReference>
<dbReference type="PANTHER" id="PTHR30588">
    <property type="entry name" value="BRANCHED-CHAIN AMINO ACID TRANSPORT SYSTEM 2 CARRIER PROTEIN"/>
    <property type="match status" value="1"/>
</dbReference>
<dbReference type="EMBL" id="NGJS01000007">
    <property type="protein sequence ID" value="RST98993.1"/>
    <property type="molecule type" value="Genomic_DNA"/>
</dbReference>
<dbReference type="GO" id="GO:0005304">
    <property type="term" value="F:L-valine transmembrane transporter activity"/>
    <property type="evidence" value="ECO:0007669"/>
    <property type="project" value="TreeGrafter"/>
</dbReference>
<comment type="caution">
    <text evidence="10">The sequence shown here is derived from an EMBL/GenBank/DDBJ whole genome shotgun (WGS) entry which is preliminary data.</text>
</comment>
<evidence type="ECO:0000256" key="7">
    <source>
        <dbReference type="ARBA" id="ARBA00022989"/>
    </source>
</evidence>
<gene>
    <name evidence="10" type="ORF">CBF37_06385</name>
</gene>
<dbReference type="NCBIfam" id="TIGR00796">
    <property type="entry name" value="livcs"/>
    <property type="match status" value="1"/>
</dbReference>
<feature type="transmembrane region" description="Helical" evidence="9">
    <location>
        <begin position="375"/>
        <end position="397"/>
    </location>
</feature>
<proteinExistence type="inferred from homology"/>
<keyword evidence="8 9" id="KW-0472">Membrane</keyword>
<dbReference type="Proteomes" id="UP000287857">
    <property type="component" value="Unassembled WGS sequence"/>
</dbReference>
<evidence type="ECO:0000256" key="4">
    <source>
        <dbReference type="ARBA" id="ARBA00022475"/>
    </source>
</evidence>
<evidence type="ECO:0000256" key="3">
    <source>
        <dbReference type="ARBA" id="ARBA00022448"/>
    </source>
</evidence>
<feature type="transmembrane region" description="Helical" evidence="9">
    <location>
        <begin position="236"/>
        <end position="259"/>
    </location>
</feature>
<keyword evidence="3 9" id="KW-0813">Transport</keyword>
<evidence type="ECO:0000313" key="11">
    <source>
        <dbReference type="Proteomes" id="UP000287857"/>
    </source>
</evidence>
<protein>
    <recommendedName>
        <fullName evidence="9">Branched-chain amino acid transport system carrier protein</fullName>
    </recommendedName>
</protein>
<feature type="transmembrane region" description="Helical" evidence="9">
    <location>
        <begin position="343"/>
        <end position="363"/>
    </location>
</feature>
<keyword evidence="7 9" id="KW-1133">Transmembrane helix</keyword>
<evidence type="ECO:0000256" key="6">
    <source>
        <dbReference type="ARBA" id="ARBA00022970"/>
    </source>
</evidence>